<protein>
    <submittedName>
        <fullName evidence="1">Uncharacterized protein</fullName>
    </submittedName>
</protein>
<organism evidence="1">
    <name type="scientific">Rhizophora mucronata</name>
    <name type="common">Asiatic mangrove</name>
    <dbReference type="NCBI Taxonomy" id="61149"/>
    <lineage>
        <taxon>Eukaryota</taxon>
        <taxon>Viridiplantae</taxon>
        <taxon>Streptophyta</taxon>
        <taxon>Embryophyta</taxon>
        <taxon>Tracheophyta</taxon>
        <taxon>Spermatophyta</taxon>
        <taxon>Magnoliopsida</taxon>
        <taxon>eudicotyledons</taxon>
        <taxon>Gunneridae</taxon>
        <taxon>Pentapetalae</taxon>
        <taxon>rosids</taxon>
        <taxon>fabids</taxon>
        <taxon>Malpighiales</taxon>
        <taxon>Rhizophoraceae</taxon>
        <taxon>Rhizophora</taxon>
    </lineage>
</organism>
<sequence>MLILLPTPPGCRLVLRLGKFTAEFQRKAQFVASRWGSAPVWALVGTLQEVHMVP</sequence>
<dbReference type="AlphaFoldDB" id="A0A2P2JC88"/>
<reference evidence="1" key="1">
    <citation type="submission" date="2018-02" db="EMBL/GenBank/DDBJ databases">
        <title>Rhizophora mucronata_Transcriptome.</title>
        <authorList>
            <person name="Meera S.P."/>
            <person name="Sreeshan A."/>
            <person name="Augustine A."/>
        </authorList>
    </citation>
    <scope>NUCLEOTIDE SEQUENCE</scope>
    <source>
        <tissue evidence="1">Leaf</tissue>
    </source>
</reference>
<evidence type="ECO:0000313" key="1">
    <source>
        <dbReference type="EMBL" id="MBW91080.1"/>
    </source>
</evidence>
<accession>A0A2P2JC88</accession>
<proteinExistence type="predicted"/>
<name>A0A2P2JC88_RHIMU</name>
<dbReference type="EMBL" id="GGEC01010597">
    <property type="protein sequence ID" value="MBW91080.1"/>
    <property type="molecule type" value="Transcribed_RNA"/>
</dbReference>